<dbReference type="AlphaFoldDB" id="C1B7B1"/>
<dbReference type="EMBL" id="AP011115">
    <property type="protein sequence ID" value="BAH51564.1"/>
    <property type="molecule type" value="Genomic_DNA"/>
</dbReference>
<feature type="transmembrane region" description="Helical" evidence="5">
    <location>
        <begin position="171"/>
        <end position="191"/>
    </location>
</feature>
<feature type="transmembrane region" description="Helical" evidence="5">
    <location>
        <begin position="291"/>
        <end position="311"/>
    </location>
</feature>
<dbReference type="InterPro" id="IPR020846">
    <property type="entry name" value="MFS_dom"/>
</dbReference>
<reference evidence="7 8" key="1">
    <citation type="submission" date="2009-03" db="EMBL/GenBank/DDBJ databases">
        <title>Comparison of the complete genome sequences of Rhodococcus erythropolis PR4 and Rhodococcus opacus B4.</title>
        <authorList>
            <person name="Takarada H."/>
            <person name="Sekine M."/>
            <person name="Hosoyama A."/>
            <person name="Yamada R."/>
            <person name="Fujisawa T."/>
            <person name="Omata S."/>
            <person name="Shimizu A."/>
            <person name="Tsukatani N."/>
            <person name="Tanikawa S."/>
            <person name="Fujita N."/>
            <person name="Harayama S."/>
        </authorList>
    </citation>
    <scope>NUCLEOTIDE SEQUENCE [LARGE SCALE GENOMIC DNA]</scope>
    <source>
        <strain evidence="7 8">B4</strain>
    </source>
</reference>
<evidence type="ECO:0000256" key="5">
    <source>
        <dbReference type="SAM" id="Phobius"/>
    </source>
</evidence>
<feature type="transmembrane region" description="Helical" evidence="5">
    <location>
        <begin position="84"/>
        <end position="102"/>
    </location>
</feature>
<feature type="transmembrane region" description="Helical" evidence="5">
    <location>
        <begin position="375"/>
        <end position="398"/>
    </location>
</feature>
<keyword evidence="4 5" id="KW-0472">Membrane</keyword>
<protein>
    <submittedName>
        <fullName evidence="7">Putative vanillate transporter</fullName>
    </submittedName>
</protein>
<dbReference type="Pfam" id="PF07690">
    <property type="entry name" value="MFS_1"/>
    <property type="match status" value="1"/>
</dbReference>
<feature type="transmembrane region" description="Helical" evidence="5">
    <location>
        <begin position="318"/>
        <end position="335"/>
    </location>
</feature>
<evidence type="ECO:0000256" key="4">
    <source>
        <dbReference type="ARBA" id="ARBA00023136"/>
    </source>
</evidence>
<name>C1B7B1_RHOOB</name>
<dbReference type="InterPro" id="IPR011701">
    <property type="entry name" value="MFS"/>
</dbReference>
<dbReference type="KEGG" id="rop:ROP_33170"/>
<feature type="transmembrane region" description="Helical" evidence="5">
    <location>
        <begin position="114"/>
        <end position="132"/>
    </location>
</feature>
<proteinExistence type="predicted"/>
<keyword evidence="2 5" id="KW-0812">Transmembrane</keyword>
<dbReference type="PROSITE" id="PS00217">
    <property type="entry name" value="SUGAR_TRANSPORT_2"/>
    <property type="match status" value="1"/>
</dbReference>
<dbReference type="Gene3D" id="1.20.1250.20">
    <property type="entry name" value="MFS general substrate transporter like domains"/>
    <property type="match status" value="1"/>
</dbReference>
<organism evidence="7 8">
    <name type="scientific">Rhodococcus opacus (strain B4)</name>
    <dbReference type="NCBI Taxonomy" id="632772"/>
    <lineage>
        <taxon>Bacteria</taxon>
        <taxon>Bacillati</taxon>
        <taxon>Actinomycetota</taxon>
        <taxon>Actinomycetes</taxon>
        <taxon>Mycobacteriales</taxon>
        <taxon>Nocardiaceae</taxon>
        <taxon>Rhodococcus</taxon>
    </lineage>
</organism>
<dbReference type="GO" id="GO:0005886">
    <property type="term" value="C:plasma membrane"/>
    <property type="evidence" value="ECO:0007669"/>
    <property type="project" value="UniProtKB-SubCell"/>
</dbReference>
<evidence type="ECO:0000256" key="3">
    <source>
        <dbReference type="ARBA" id="ARBA00022989"/>
    </source>
</evidence>
<sequence length="450" mass="46090">MSIRESIDQAPMSKYQVMVVGICLAIVLSEGYDLLLMAFAASGVAQEFALSGSETGLLLSSALVGMALGSAFIAPLADRTGRRPLTLACLLLVSVTMALASITTSFTQLGVCRLLTGLGIGGLVASLPVLTAEFSPRRRRGTMIALYTTGLPLGGMIGGLVAALLTSTFSWRASFIAGAVLTFLLLVLVYARMPESIDYLLVRRPAGALETINATLPKMGLAPIEALPAPEPQAGQGMKAAIFSGRNGIRSLLLGSAFFIMMAAFYFAASWTPKLLQQSGLSAQQGISGGMLLNLGGAAATLTFSVLAIVVTSRILTIAALVGASVSFLAMSTALGSLATALLAAVAVGVFVNASATGLYALAPDCYPTSVRATAVGWASAVGRLGAIISPILAGVLIDRSWTPSSLFILFAIPLLIGAVLVAAIKMPVPHVAVVAGTSPGDVQARTLSQ</sequence>
<evidence type="ECO:0000259" key="6">
    <source>
        <dbReference type="PROSITE" id="PS50850"/>
    </source>
</evidence>
<evidence type="ECO:0000313" key="8">
    <source>
        <dbReference type="Proteomes" id="UP000002212"/>
    </source>
</evidence>
<dbReference type="Proteomes" id="UP000002212">
    <property type="component" value="Chromosome"/>
</dbReference>
<dbReference type="SUPFAM" id="SSF103473">
    <property type="entry name" value="MFS general substrate transporter"/>
    <property type="match status" value="1"/>
</dbReference>
<dbReference type="HOGENOM" id="CLU_001265_46_4_11"/>
<dbReference type="PATRIC" id="fig|632772.20.peg.3479"/>
<dbReference type="STRING" id="632772.ROP_33170"/>
<gene>
    <name evidence="7" type="ordered locus">ROP_33170</name>
</gene>
<evidence type="ECO:0000256" key="1">
    <source>
        <dbReference type="ARBA" id="ARBA00004651"/>
    </source>
</evidence>
<dbReference type="PROSITE" id="PS50850">
    <property type="entry name" value="MFS"/>
    <property type="match status" value="1"/>
</dbReference>
<feature type="transmembrane region" description="Helical" evidence="5">
    <location>
        <begin position="404"/>
        <end position="425"/>
    </location>
</feature>
<feature type="transmembrane region" description="Helical" evidence="5">
    <location>
        <begin position="144"/>
        <end position="165"/>
    </location>
</feature>
<dbReference type="GO" id="GO:0046943">
    <property type="term" value="F:carboxylic acid transmembrane transporter activity"/>
    <property type="evidence" value="ECO:0007669"/>
    <property type="project" value="TreeGrafter"/>
</dbReference>
<evidence type="ECO:0000256" key="2">
    <source>
        <dbReference type="ARBA" id="ARBA00022692"/>
    </source>
</evidence>
<feature type="transmembrane region" description="Helical" evidence="5">
    <location>
        <begin position="252"/>
        <end position="271"/>
    </location>
</feature>
<keyword evidence="3 5" id="KW-1133">Transmembrane helix</keyword>
<feature type="domain" description="Major facilitator superfamily (MFS) profile" evidence="6">
    <location>
        <begin position="19"/>
        <end position="430"/>
    </location>
</feature>
<dbReference type="PANTHER" id="PTHR23508:SF10">
    <property type="entry name" value="CARBOXYLIC ACID TRANSPORTER PROTEIN HOMOLOG"/>
    <property type="match status" value="1"/>
</dbReference>
<evidence type="ECO:0000313" key="7">
    <source>
        <dbReference type="EMBL" id="BAH51564.1"/>
    </source>
</evidence>
<accession>C1B7B1</accession>
<feature type="transmembrane region" description="Helical" evidence="5">
    <location>
        <begin position="20"/>
        <end position="45"/>
    </location>
</feature>
<feature type="transmembrane region" description="Helical" evidence="5">
    <location>
        <begin position="57"/>
        <end position="77"/>
    </location>
</feature>
<dbReference type="InterPro" id="IPR005829">
    <property type="entry name" value="Sugar_transporter_CS"/>
</dbReference>
<dbReference type="PANTHER" id="PTHR23508">
    <property type="entry name" value="CARBOXYLIC ACID TRANSPORTER PROTEIN HOMOLOG"/>
    <property type="match status" value="1"/>
</dbReference>
<feature type="transmembrane region" description="Helical" evidence="5">
    <location>
        <begin position="341"/>
        <end position="363"/>
    </location>
</feature>
<dbReference type="InterPro" id="IPR036259">
    <property type="entry name" value="MFS_trans_sf"/>
</dbReference>
<comment type="subcellular location">
    <subcellularLocation>
        <location evidence="1">Cell membrane</location>
        <topology evidence="1">Multi-pass membrane protein</topology>
    </subcellularLocation>
</comment>